<evidence type="ECO:0000313" key="2">
    <source>
        <dbReference type="Proteomes" id="UP000807504"/>
    </source>
</evidence>
<dbReference type="Gene3D" id="1.25.40.490">
    <property type="match status" value="1"/>
</dbReference>
<name>A0A8T0ETG4_ARGBR</name>
<dbReference type="InterPro" id="IPR035428">
    <property type="entry name" value="FANCF"/>
</dbReference>
<dbReference type="PANTHER" id="PTHR14449">
    <property type="entry name" value="FANCONI ANEMIA GROUP F PROTEIN FANCF"/>
    <property type="match status" value="1"/>
</dbReference>
<evidence type="ECO:0000313" key="1">
    <source>
        <dbReference type="EMBL" id="KAF8781586.1"/>
    </source>
</evidence>
<dbReference type="OrthoDB" id="6429998at2759"/>
<accession>A0A8T0ETG4</accession>
<keyword evidence="2" id="KW-1185">Reference proteome</keyword>
<dbReference type="EMBL" id="JABXBU010001863">
    <property type="protein sequence ID" value="KAF8781586.1"/>
    <property type="molecule type" value="Genomic_DNA"/>
</dbReference>
<dbReference type="AlphaFoldDB" id="A0A8T0ETG4"/>
<organism evidence="1 2">
    <name type="scientific">Argiope bruennichi</name>
    <name type="common">Wasp spider</name>
    <name type="synonym">Aranea bruennichi</name>
    <dbReference type="NCBI Taxonomy" id="94029"/>
    <lineage>
        <taxon>Eukaryota</taxon>
        <taxon>Metazoa</taxon>
        <taxon>Ecdysozoa</taxon>
        <taxon>Arthropoda</taxon>
        <taxon>Chelicerata</taxon>
        <taxon>Arachnida</taxon>
        <taxon>Araneae</taxon>
        <taxon>Araneomorphae</taxon>
        <taxon>Entelegynae</taxon>
        <taxon>Araneoidea</taxon>
        <taxon>Araneidae</taxon>
        <taxon>Argiope</taxon>
    </lineage>
</organism>
<proteinExistence type="predicted"/>
<dbReference type="OMA" id="ISIWHDI"/>
<dbReference type="InterPro" id="IPR038505">
    <property type="entry name" value="FANCF_C_sf"/>
</dbReference>
<sequence length="340" mass="39463">MNCTEIIKSIQHFYGNIIPKARCSPCWNEKNIADAFNWASFCEQVYDKFSDNTEIMKDLDEQIHQITTNCTGLTYCFKNLKQSSSFLCQSFLQNPNIQKNFLQDTILKIKPSELDFEKVSSDVYELDTLCLELLQSLKCITLLDSDCSFYYEIKAELLLDFLKDTMIQLSTEKQYESQLSFVFDTLCGNLETLEIVLHILISDKDSEIASEIQDFAMNWILLKLLDEKNGSLAHFLWKQPFLKLRNIAAKFSAFSSYYIDHLIQCASSLSLEYENFTKCWKKRVSMTEVTLEYQEILEHFKILLCIEDDLCKTVKTHLSSLLTSEAKSSIWHDICSHVLS</sequence>
<dbReference type="PANTHER" id="PTHR14449:SF2">
    <property type="entry name" value="FANCONI ANEMIA GROUP F PROTEIN"/>
    <property type="match status" value="1"/>
</dbReference>
<reference evidence="1" key="1">
    <citation type="journal article" date="2020" name="bioRxiv">
        <title>Chromosome-level reference genome of the European wasp spider Argiope bruennichi: a resource for studies on range expansion and evolutionary adaptation.</title>
        <authorList>
            <person name="Sheffer M.M."/>
            <person name="Hoppe A."/>
            <person name="Krehenwinkel H."/>
            <person name="Uhl G."/>
            <person name="Kuss A.W."/>
            <person name="Jensen L."/>
            <person name="Jensen C."/>
            <person name="Gillespie R.G."/>
            <person name="Hoff K.J."/>
            <person name="Prost S."/>
        </authorList>
    </citation>
    <scope>NUCLEOTIDE SEQUENCE</scope>
</reference>
<dbReference type="Proteomes" id="UP000807504">
    <property type="component" value="Unassembled WGS sequence"/>
</dbReference>
<protein>
    <submittedName>
        <fullName evidence="1">Uncharacterized protein</fullName>
    </submittedName>
</protein>
<dbReference type="Pfam" id="PF11107">
    <property type="entry name" value="FANCF"/>
    <property type="match status" value="1"/>
</dbReference>
<dbReference type="GO" id="GO:0036297">
    <property type="term" value="P:interstrand cross-link repair"/>
    <property type="evidence" value="ECO:0007669"/>
    <property type="project" value="InterPro"/>
</dbReference>
<gene>
    <name evidence="1" type="ORF">HNY73_011969</name>
</gene>
<dbReference type="GO" id="GO:0043240">
    <property type="term" value="C:Fanconi anaemia nuclear complex"/>
    <property type="evidence" value="ECO:0007669"/>
    <property type="project" value="InterPro"/>
</dbReference>
<reference evidence="1" key="2">
    <citation type="submission" date="2020-06" db="EMBL/GenBank/DDBJ databases">
        <authorList>
            <person name="Sheffer M."/>
        </authorList>
    </citation>
    <scope>NUCLEOTIDE SEQUENCE</scope>
</reference>
<comment type="caution">
    <text evidence="1">The sequence shown here is derived from an EMBL/GenBank/DDBJ whole genome shotgun (WGS) entry which is preliminary data.</text>
</comment>